<keyword evidence="4" id="KW-1185">Reference proteome</keyword>
<feature type="compositionally biased region" description="Basic residues" evidence="1">
    <location>
        <begin position="171"/>
        <end position="182"/>
    </location>
</feature>
<dbReference type="EMBL" id="BGPR01018971">
    <property type="protein sequence ID" value="GBN80622.1"/>
    <property type="molecule type" value="Genomic_DNA"/>
</dbReference>
<sequence length="218" mass="24757">MCVLIPLRSAFLLTHIASKGLLTCTRSIKDKDLKDMCKEEQFPVLTFEKFPCHTQSVERCVELISEAALKVCEVQQNNTEESEKLSTWLADINRQVSLLNASKVKRTLNCLSNKISYTVRHGHPSEILVSGSLLNVTSHIVHLKENGTENFRNTDESSEPIYRSQGDIRGASRRKSTPKKIYKQNEGIENDSNSFHVESRAKCRTSRDESDWIVFKNG</sequence>
<feature type="signal peptide" evidence="2">
    <location>
        <begin position="1"/>
        <end position="18"/>
    </location>
</feature>
<evidence type="ECO:0000256" key="2">
    <source>
        <dbReference type="SAM" id="SignalP"/>
    </source>
</evidence>
<dbReference type="Proteomes" id="UP000499080">
    <property type="component" value="Unassembled WGS sequence"/>
</dbReference>
<evidence type="ECO:0000313" key="4">
    <source>
        <dbReference type="Proteomes" id="UP000499080"/>
    </source>
</evidence>
<feature type="chain" id="PRO_5021374171" evidence="2">
    <location>
        <begin position="19"/>
        <end position="218"/>
    </location>
</feature>
<keyword evidence="2" id="KW-0732">Signal</keyword>
<proteinExistence type="predicted"/>
<name>A0A4Y2RXN9_ARAVE</name>
<accession>A0A4Y2RXN9</accession>
<protein>
    <submittedName>
        <fullName evidence="3">Uncharacterized protein</fullName>
    </submittedName>
</protein>
<reference evidence="3 4" key="1">
    <citation type="journal article" date="2019" name="Sci. Rep.">
        <title>Orb-weaving spider Araneus ventricosus genome elucidates the spidroin gene catalogue.</title>
        <authorList>
            <person name="Kono N."/>
            <person name="Nakamura H."/>
            <person name="Ohtoshi R."/>
            <person name="Moran D.A.P."/>
            <person name="Shinohara A."/>
            <person name="Yoshida Y."/>
            <person name="Fujiwara M."/>
            <person name="Mori M."/>
            <person name="Tomita M."/>
            <person name="Arakawa K."/>
        </authorList>
    </citation>
    <scope>NUCLEOTIDE SEQUENCE [LARGE SCALE GENOMIC DNA]</scope>
</reference>
<organism evidence="3 4">
    <name type="scientific">Araneus ventricosus</name>
    <name type="common">Orbweaver spider</name>
    <name type="synonym">Epeira ventricosa</name>
    <dbReference type="NCBI Taxonomy" id="182803"/>
    <lineage>
        <taxon>Eukaryota</taxon>
        <taxon>Metazoa</taxon>
        <taxon>Ecdysozoa</taxon>
        <taxon>Arthropoda</taxon>
        <taxon>Chelicerata</taxon>
        <taxon>Arachnida</taxon>
        <taxon>Araneae</taxon>
        <taxon>Araneomorphae</taxon>
        <taxon>Entelegynae</taxon>
        <taxon>Araneoidea</taxon>
        <taxon>Araneidae</taxon>
        <taxon>Araneus</taxon>
    </lineage>
</organism>
<dbReference type="OrthoDB" id="6771835at2759"/>
<feature type="region of interest" description="Disordered" evidence="1">
    <location>
        <begin position="150"/>
        <end position="196"/>
    </location>
</feature>
<gene>
    <name evidence="3" type="ORF">AVEN_246933_1</name>
</gene>
<dbReference type="AlphaFoldDB" id="A0A4Y2RXN9"/>
<comment type="caution">
    <text evidence="3">The sequence shown here is derived from an EMBL/GenBank/DDBJ whole genome shotgun (WGS) entry which is preliminary data.</text>
</comment>
<evidence type="ECO:0000313" key="3">
    <source>
        <dbReference type="EMBL" id="GBN80622.1"/>
    </source>
</evidence>
<evidence type="ECO:0000256" key="1">
    <source>
        <dbReference type="SAM" id="MobiDB-lite"/>
    </source>
</evidence>